<name>A0A098VVP7_9MICR</name>
<dbReference type="VEuPathDB" id="MicrosporidiaDB:DI09_126p30"/>
<comment type="caution">
    <text evidence="1">The sequence shown here is derived from an EMBL/GenBank/DDBJ whole genome shotgun (WGS) entry which is preliminary data.</text>
</comment>
<dbReference type="HOGENOM" id="CLU_990735_0_0_1"/>
<dbReference type="Proteomes" id="UP000029725">
    <property type="component" value="Unassembled WGS sequence"/>
</dbReference>
<dbReference type="EMBL" id="JMKJ01000029">
    <property type="protein sequence ID" value="KGG52904.1"/>
    <property type="molecule type" value="Genomic_DNA"/>
</dbReference>
<dbReference type="RefSeq" id="XP_013239340.1">
    <property type="nucleotide sequence ID" value="XM_013383886.1"/>
</dbReference>
<gene>
    <name evidence="1" type="ORF">DI09_126p30</name>
</gene>
<protein>
    <submittedName>
        <fullName evidence="1">Uncharacterized protein</fullName>
    </submittedName>
</protein>
<reference evidence="1 2" key="1">
    <citation type="submission" date="2014-04" db="EMBL/GenBank/DDBJ databases">
        <title>A new species of microsporidia sheds light on the evolution of extreme parasitism.</title>
        <authorList>
            <person name="Haag K.L."/>
            <person name="James T.Y."/>
            <person name="Larsson R."/>
            <person name="Schaer T.M."/>
            <person name="Refardt D."/>
            <person name="Pombert J.-F."/>
            <person name="Ebert D."/>
        </authorList>
    </citation>
    <scope>NUCLEOTIDE SEQUENCE [LARGE SCALE GENOMIC DNA]</scope>
    <source>
        <strain evidence="1 2">UGP3</strain>
        <tissue evidence="1">Spores</tissue>
    </source>
</reference>
<accession>A0A098VVP7</accession>
<sequence length="281" mass="32444">MNSLWEEKKDDPTFEVLHSPVSTIYSVEEKDKSAIFKYSNFFSAYGKNYYEDLNKSQNLFETTFKKVIRFLTGRGEKSLKILSPKDRKRKSAIKDINENQSEDLDEILGNRINSDIVIANAKEKANHVSESQRGFIQNKGYIAEQQEDCVSLAESWFSHSYYPSTRTSKTSNIKSVSFKDPIVQYLDKFSEEDFSDDSCDSCDSSFGGGPTYLLSSPKCRKKEYKGEQLFELHSPPATLKQVGDDETSIYFQKYHLFKHRLDELDSLLILIDNFRRTLSIK</sequence>
<organism evidence="1 2">
    <name type="scientific">Mitosporidium daphniae</name>
    <dbReference type="NCBI Taxonomy" id="1485682"/>
    <lineage>
        <taxon>Eukaryota</taxon>
        <taxon>Fungi</taxon>
        <taxon>Fungi incertae sedis</taxon>
        <taxon>Microsporidia</taxon>
        <taxon>Mitosporidium</taxon>
    </lineage>
</organism>
<evidence type="ECO:0000313" key="1">
    <source>
        <dbReference type="EMBL" id="KGG52904.1"/>
    </source>
</evidence>
<dbReference type="AlphaFoldDB" id="A0A098VVP7"/>
<evidence type="ECO:0000313" key="2">
    <source>
        <dbReference type="Proteomes" id="UP000029725"/>
    </source>
</evidence>
<keyword evidence="2" id="KW-1185">Reference proteome</keyword>
<proteinExistence type="predicted"/>
<dbReference type="GeneID" id="25258206"/>